<name>A0A212UB28_9BACT</name>
<dbReference type="AlphaFoldDB" id="A0A212UB28"/>
<dbReference type="SUPFAM" id="SSF47240">
    <property type="entry name" value="Ferritin-like"/>
    <property type="match status" value="1"/>
</dbReference>
<reference evidence="2" key="1">
    <citation type="submission" date="2017-06" db="EMBL/GenBank/DDBJ databases">
        <authorList>
            <person name="Varghese N."/>
            <person name="Submissions S."/>
        </authorList>
    </citation>
    <scope>NUCLEOTIDE SEQUENCE [LARGE SCALE GENOMIC DNA]</scope>
    <source>
        <strain evidence="2">DSM 11116</strain>
    </source>
</reference>
<dbReference type="InterPro" id="IPR009078">
    <property type="entry name" value="Ferritin-like_SF"/>
</dbReference>
<proteinExistence type="predicted"/>
<evidence type="ECO:0000313" key="2">
    <source>
        <dbReference type="Proteomes" id="UP000198131"/>
    </source>
</evidence>
<keyword evidence="2" id="KW-1185">Reference proteome</keyword>
<dbReference type="RefSeq" id="WP_088844165.1">
    <property type="nucleotide sequence ID" value="NZ_FYEW01000002.1"/>
</dbReference>
<dbReference type="EMBL" id="FYEW01000002">
    <property type="protein sequence ID" value="SNC75360.1"/>
    <property type="molecule type" value="Genomic_DNA"/>
</dbReference>
<sequence length="241" mass="25616">MSKITQSGGDDAEFAKPLYTPIKRRSFFMYAGATAGATALLLSGCDDDDNDTDNNSGMVNLGSGDVGVLNFAYALEQLEAAFYAQVKATPAADFSAVEKDYFSQVAAHEAIHRDFFKAAINRDAPGKIIQDLTPIFTSIDFTKRASVLATAKTFEDLGVAAYNGAGKYIKTADYLVVAGKIVSVEARHAAYVRDLIANGSFADDTIIDATTGLDKAMEPVDVIAAAQPFVQQKLDATSVGK</sequence>
<dbReference type="Proteomes" id="UP000198131">
    <property type="component" value="Unassembled WGS sequence"/>
</dbReference>
<evidence type="ECO:0000313" key="1">
    <source>
        <dbReference type="EMBL" id="SNC75360.1"/>
    </source>
</evidence>
<dbReference type="OrthoDB" id="954262at2"/>
<protein>
    <submittedName>
        <fullName evidence="1">Ferritin-like domain-containing protein</fullName>
    </submittedName>
</protein>
<accession>A0A212UB28</accession>
<dbReference type="Pfam" id="PF13668">
    <property type="entry name" value="Ferritin_2"/>
    <property type="match status" value="1"/>
</dbReference>
<organism evidence="1 2">
    <name type="scientific">Hymenobacter gelipurpurascens</name>
    <dbReference type="NCBI Taxonomy" id="89968"/>
    <lineage>
        <taxon>Bacteria</taxon>
        <taxon>Pseudomonadati</taxon>
        <taxon>Bacteroidota</taxon>
        <taxon>Cytophagia</taxon>
        <taxon>Cytophagales</taxon>
        <taxon>Hymenobacteraceae</taxon>
        <taxon>Hymenobacter</taxon>
    </lineage>
</organism>
<dbReference type="CDD" id="cd00657">
    <property type="entry name" value="Ferritin_like"/>
    <property type="match status" value="1"/>
</dbReference>
<gene>
    <name evidence="1" type="ORF">SAMN06265337_2835</name>
</gene>